<feature type="compositionally biased region" description="Low complexity" evidence="7">
    <location>
        <begin position="370"/>
        <end position="388"/>
    </location>
</feature>
<feature type="region of interest" description="Disordered" evidence="7">
    <location>
        <begin position="791"/>
        <end position="873"/>
    </location>
</feature>
<feature type="compositionally biased region" description="Basic and acidic residues" evidence="7">
    <location>
        <begin position="1003"/>
        <end position="1015"/>
    </location>
</feature>
<dbReference type="GO" id="GO:0045944">
    <property type="term" value="P:positive regulation of transcription by RNA polymerase II"/>
    <property type="evidence" value="ECO:0007669"/>
    <property type="project" value="TreeGrafter"/>
</dbReference>
<feature type="region of interest" description="Disordered" evidence="7">
    <location>
        <begin position="975"/>
        <end position="1223"/>
    </location>
</feature>
<keyword evidence="4" id="KW-0805">Transcription regulation</keyword>
<feature type="region of interest" description="Disordered" evidence="7">
    <location>
        <begin position="1448"/>
        <end position="1490"/>
    </location>
</feature>
<keyword evidence="3" id="KW-0694">RNA-binding</keyword>
<feature type="compositionally biased region" description="Basic and acidic residues" evidence="7">
    <location>
        <begin position="1146"/>
        <end position="1164"/>
    </location>
</feature>
<evidence type="ECO:0000256" key="5">
    <source>
        <dbReference type="ARBA" id="ARBA00023163"/>
    </source>
</evidence>
<feature type="compositionally biased region" description="Polar residues" evidence="7">
    <location>
        <begin position="1520"/>
        <end position="1534"/>
    </location>
</feature>
<dbReference type="InterPro" id="IPR036322">
    <property type="entry name" value="WD40_repeat_dom_sf"/>
</dbReference>
<feature type="compositionally biased region" description="Basic residues" evidence="7">
    <location>
        <begin position="1069"/>
        <end position="1078"/>
    </location>
</feature>
<evidence type="ECO:0000256" key="2">
    <source>
        <dbReference type="ARBA" id="ARBA00022553"/>
    </source>
</evidence>
<dbReference type="EMBL" id="JAPZBR010000001">
    <property type="protein sequence ID" value="KAJ5367289.1"/>
    <property type="molecule type" value="Genomic_DNA"/>
</dbReference>
<feature type="region of interest" description="Disordered" evidence="7">
    <location>
        <begin position="1249"/>
        <end position="1351"/>
    </location>
</feature>
<comment type="caution">
    <text evidence="9">The sequence shown here is derived from an EMBL/GenBank/DDBJ whole genome shotgun (WGS) entry which is preliminary data.</text>
</comment>
<keyword evidence="5" id="KW-0804">Transcription</keyword>
<accession>A0A9W9RXR4</accession>
<reference evidence="9" key="1">
    <citation type="submission" date="2022-12" db="EMBL/GenBank/DDBJ databases">
        <authorList>
            <person name="Petersen C."/>
        </authorList>
    </citation>
    <scope>NUCLEOTIDE SEQUENCE</scope>
    <source>
        <strain evidence="9">IBT 35675</strain>
    </source>
</reference>
<protein>
    <recommendedName>
        <fullName evidence="8">Gem-associated protein 5 TPR domain-containing protein</fullName>
    </recommendedName>
</protein>
<feature type="compositionally biased region" description="Polar residues" evidence="7">
    <location>
        <begin position="1546"/>
        <end position="1574"/>
    </location>
</feature>
<feature type="compositionally biased region" description="Polar residues" evidence="7">
    <location>
        <begin position="324"/>
        <end position="333"/>
    </location>
</feature>
<keyword evidence="6" id="KW-0539">Nucleus</keyword>
<feature type="compositionally biased region" description="Polar residues" evidence="7">
    <location>
        <begin position="1190"/>
        <end position="1223"/>
    </location>
</feature>
<feature type="compositionally biased region" description="Basic and acidic residues" evidence="7">
    <location>
        <begin position="336"/>
        <end position="345"/>
    </location>
</feature>
<dbReference type="InterPro" id="IPR056421">
    <property type="entry name" value="TPR_GEMI5"/>
</dbReference>
<proteinExistence type="predicted"/>
<keyword evidence="10" id="KW-1185">Reference proteome</keyword>
<feature type="compositionally biased region" description="Low complexity" evidence="7">
    <location>
        <begin position="1295"/>
        <end position="1314"/>
    </location>
</feature>
<dbReference type="InterPro" id="IPR034605">
    <property type="entry name" value="PGC-1"/>
</dbReference>
<feature type="compositionally biased region" description="Polar residues" evidence="7">
    <location>
        <begin position="809"/>
        <end position="840"/>
    </location>
</feature>
<evidence type="ECO:0000256" key="6">
    <source>
        <dbReference type="ARBA" id="ARBA00023242"/>
    </source>
</evidence>
<keyword evidence="2" id="KW-0597">Phosphoprotein</keyword>
<feature type="region of interest" description="Disordered" evidence="7">
    <location>
        <begin position="1369"/>
        <end position="1431"/>
    </location>
</feature>
<feature type="region of interest" description="Disordered" evidence="7">
    <location>
        <begin position="320"/>
        <end position="413"/>
    </location>
</feature>
<feature type="compositionally biased region" description="Low complexity" evidence="7">
    <location>
        <begin position="1100"/>
        <end position="1117"/>
    </location>
</feature>
<feature type="region of interest" description="Disordered" evidence="7">
    <location>
        <begin position="926"/>
        <end position="956"/>
    </location>
</feature>
<evidence type="ECO:0000256" key="1">
    <source>
        <dbReference type="ARBA" id="ARBA00004123"/>
    </source>
</evidence>
<dbReference type="GO" id="GO:0003712">
    <property type="term" value="F:transcription coregulator activity"/>
    <property type="evidence" value="ECO:0007669"/>
    <property type="project" value="InterPro"/>
</dbReference>
<dbReference type="Pfam" id="PF23774">
    <property type="entry name" value="TPR_GEMI5"/>
    <property type="match status" value="1"/>
</dbReference>
<organism evidence="9 10">
    <name type="scientific">Penicillium brevicompactum</name>
    <dbReference type="NCBI Taxonomy" id="5074"/>
    <lineage>
        <taxon>Eukaryota</taxon>
        <taxon>Fungi</taxon>
        <taxon>Dikarya</taxon>
        <taxon>Ascomycota</taxon>
        <taxon>Pezizomycotina</taxon>
        <taxon>Eurotiomycetes</taxon>
        <taxon>Eurotiomycetidae</taxon>
        <taxon>Eurotiales</taxon>
        <taxon>Aspergillaceae</taxon>
        <taxon>Penicillium</taxon>
    </lineage>
</organism>
<feature type="domain" description="Gem-associated protein 5 TPR" evidence="8">
    <location>
        <begin position="499"/>
        <end position="656"/>
    </location>
</feature>
<dbReference type="PANTHER" id="PTHR15528">
    <property type="entry name" value="PEROXISOME PROLIFERATOR ACTIVATED RECEPTOR GAMMA COACTIVATOR 1 PGC-1 -RELATED"/>
    <property type="match status" value="1"/>
</dbReference>
<feature type="compositionally biased region" description="Low complexity" evidence="7">
    <location>
        <begin position="1401"/>
        <end position="1414"/>
    </location>
</feature>
<feature type="compositionally biased region" description="Basic residues" evidence="7">
    <location>
        <begin position="1134"/>
        <end position="1145"/>
    </location>
</feature>
<reference evidence="9" key="2">
    <citation type="journal article" date="2023" name="IMA Fungus">
        <title>Comparative genomic study of the Penicillium genus elucidates a diverse pangenome and 15 lateral gene transfer events.</title>
        <authorList>
            <person name="Petersen C."/>
            <person name="Sorensen T."/>
            <person name="Nielsen M.R."/>
            <person name="Sondergaard T.E."/>
            <person name="Sorensen J.L."/>
            <person name="Fitzpatrick D.A."/>
            <person name="Frisvad J.C."/>
            <person name="Nielsen K.L."/>
        </authorList>
    </citation>
    <scope>NUCLEOTIDE SEQUENCE</scope>
    <source>
        <strain evidence="9">IBT 35675</strain>
    </source>
</reference>
<feature type="compositionally biased region" description="Polar residues" evidence="7">
    <location>
        <begin position="346"/>
        <end position="360"/>
    </location>
</feature>
<feature type="compositionally biased region" description="Low complexity" evidence="7">
    <location>
        <begin position="934"/>
        <end position="950"/>
    </location>
</feature>
<comment type="subcellular location">
    <subcellularLocation>
        <location evidence="1">Nucleus</location>
    </subcellularLocation>
</comment>
<dbReference type="SMART" id="SM00320">
    <property type="entry name" value="WD40"/>
    <property type="match status" value="3"/>
</dbReference>
<dbReference type="FunFam" id="2.130.10.10:FF:000577">
    <property type="entry name" value="WD domain G-beta repeat protein"/>
    <property type="match status" value="1"/>
</dbReference>
<dbReference type="GO" id="GO:0005634">
    <property type="term" value="C:nucleus"/>
    <property type="evidence" value="ECO:0007669"/>
    <property type="project" value="UniProtKB-SubCell"/>
</dbReference>
<evidence type="ECO:0000313" key="10">
    <source>
        <dbReference type="Proteomes" id="UP001148299"/>
    </source>
</evidence>
<evidence type="ECO:0000256" key="3">
    <source>
        <dbReference type="ARBA" id="ARBA00022884"/>
    </source>
</evidence>
<dbReference type="Gene3D" id="2.130.10.10">
    <property type="entry name" value="YVTN repeat-like/Quinoprotein amine dehydrogenase"/>
    <property type="match status" value="1"/>
</dbReference>
<sequence>MAPPPVAQPRFEPCASTASLFLYAQGSAILCLHHDTLAVERRFESHQRNVEFISVDNVSERGAGRLVVSYDASQTAIVWDIFTGIEIARLACHEYLRVASWMHNGNVAFGSGNGEIVLFEPSTSKHVSARTIFDPITALAPAADCRTYAIGYQNGSILIANLLPQFTILHTLTTSRGPSPIVSLAWHASSSKQKSDMLATQSSNGDLRVWSVAKPPSKEAPRVIRVLKRSDSSSSDPKWMGWSKNGRLVQYLEGETWSWDVRTKHVTYDPIPTIDGVRGIANYGPTATLFTIGPQSTVQQYDVENPALVANVQHLPVVARPSTAEGSRSQNMSLRRLQDPPDIRETSSNGRHQPYGSNAIENVRQRADLTSPASSRSRTESVSSKASSGKYNTRPLAPPSHSGQSATTFSLTSGGNDTPLASASFAYPASVSMSSVKSSKAGSRLRNEVQLSPADKGGLDLFPFTRARLNDVPYRQQPPLDEDHLTADNLRQRMLSLVFGWDGSIQDLVTDELSRHEPSSQSAILLNQWCGETDTNEMASMINPGQVTTSDWMLLALSQMSGQAQANKVGQAFVQKLLEIGDIHTSAVILLGLGDRNDAVEVYVSRHHYMEAIIMTCLLFPSDWQRQSHLVRKWGEHVVTHSHQQQLAIRCFMCTGAESSEQWSSPSAQQLATFGNNGESYFPMSPEYQSNDSDLMPAPIRSRSTSNPKIAAKTPSLKLITSFGAPSNNNAQSTGRSRLFALQTDDRTPTNAPGVTPIAESAVPDTAMSPGGFGSYKLNNIQSLNQAMSRTNTPSFNRRRLPSIGETPIDSQPFTFARSDSYSQNEYSSTSENEMSGQDQSQDEKEGNSGLLTLPSAKYTPGMESYKPSPQTALQGNHKFASIKGLPSPAAGVFEALTIDDYRNGSRDRKPDGLQIELLESEQNHQARSDLLQSAKSTASTANSYASAKSPSVSGRSIDQYISSLDEANYHARKIRSQTPSHGRRDPDDAVGQSSHIHRHRDASRDTRGRNDRRYIQPSKRSPSSPVPMSPEELARYGTTETLAPIEPRKGKSRARSASKLRGTEPRSRQRSSSRHTASRVALDKHDVSTRGRSDNRLASSTRSPSSPLPMSLPTEEPSQDLNNPLRLVEGNQKRLRSRQRSASRRRPEKEASAKRDPSTESRHKTSQSLSVIQPGPSVDPWAQQPEPEQLTSKVFGQQDNFDAYSNDQPSSKANEFQDIASPTTPFISLAEKRRRDIAAAELEARRMSLARNPSAPNIPFPGEAQSMKSPIESPPPFSSGSAFFPRVPSRNQVSPSKQSPDYSSGSDSTSPRSGMPVGLPATPRAMRHPKYGGTGQDEQQPSIPTIPTIPADTNLFLSSARYQTDTEPIGRSMSVPVPEAQHHSPALTNDVPMHPRFNPSLPRSRSSSRSGNTSHRRASSGGYISGASPSLEVSIEETIENAMERPAGEYESMPPPPPPPPLLAELQHLNTPPPPPPLFPFSGTPISPRESSATIDVAIDNEDLGRILPRAMTAAPALNVSNHGPESRSSGSRRMSFDHRRNRSSNESFTNKLRSLTRMRNNSRSVEPDTQMTEVAPYESLQPHVYGSNSNYVLPSQSYVSPGQNFV</sequence>
<feature type="compositionally biased region" description="Basic and acidic residues" evidence="7">
    <location>
        <begin position="1082"/>
        <end position="1096"/>
    </location>
</feature>
<evidence type="ECO:0000256" key="4">
    <source>
        <dbReference type="ARBA" id="ARBA00023015"/>
    </source>
</evidence>
<gene>
    <name evidence="9" type="ORF">N7541_001230</name>
</gene>
<feature type="region of interest" description="Disordered" evidence="7">
    <location>
        <begin position="1517"/>
        <end position="1575"/>
    </location>
</feature>
<dbReference type="PANTHER" id="PTHR15528:SF11">
    <property type="entry name" value="FI18188P1"/>
    <property type="match status" value="1"/>
</dbReference>
<evidence type="ECO:0000259" key="8">
    <source>
        <dbReference type="Pfam" id="PF23774"/>
    </source>
</evidence>
<evidence type="ECO:0000256" key="7">
    <source>
        <dbReference type="SAM" id="MobiDB-lite"/>
    </source>
</evidence>
<feature type="compositionally biased region" description="Pro residues" evidence="7">
    <location>
        <begin position="1454"/>
        <end position="1463"/>
    </location>
</feature>
<dbReference type="SUPFAM" id="SSF50978">
    <property type="entry name" value="WD40 repeat-like"/>
    <property type="match status" value="1"/>
</dbReference>
<dbReference type="InterPro" id="IPR015943">
    <property type="entry name" value="WD40/YVTN_repeat-like_dom_sf"/>
</dbReference>
<dbReference type="Proteomes" id="UP001148299">
    <property type="component" value="Unassembled WGS sequence"/>
</dbReference>
<dbReference type="InterPro" id="IPR001680">
    <property type="entry name" value="WD40_rpt"/>
</dbReference>
<feature type="compositionally biased region" description="Polar residues" evidence="7">
    <location>
        <begin position="401"/>
        <end position="413"/>
    </location>
</feature>
<evidence type="ECO:0000313" key="9">
    <source>
        <dbReference type="EMBL" id="KAJ5367289.1"/>
    </source>
</evidence>
<dbReference type="GO" id="GO:0003723">
    <property type="term" value="F:RNA binding"/>
    <property type="evidence" value="ECO:0007669"/>
    <property type="project" value="UniProtKB-KW"/>
</dbReference>
<name>A0A9W9RXR4_PENBR</name>